<dbReference type="AlphaFoldDB" id="A0A1J7BBZ4"/>
<feature type="transmembrane region" description="Helical" evidence="2">
    <location>
        <begin position="32"/>
        <end position="51"/>
    </location>
</feature>
<evidence type="ECO:0008006" key="5">
    <source>
        <dbReference type="Google" id="ProtNLM"/>
    </source>
</evidence>
<protein>
    <recommendedName>
        <fullName evidence="5">DUF2530 domain-containing protein</fullName>
    </recommendedName>
</protein>
<dbReference type="EMBL" id="MLCF01000107">
    <property type="protein sequence ID" value="OIV36215.1"/>
    <property type="molecule type" value="Genomic_DNA"/>
</dbReference>
<feature type="region of interest" description="Disordered" evidence="1">
    <location>
        <begin position="69"/>
        <end position="109"/>
    </location>
</feature>
<keyword evidence="2" id="KW-0472">Membrane</keyword>
<gene>
    <name evidence="3" type="ORF">BIV57_17440</name>
</gene>
<feature type="transmembrane region" description="Helical" evidence="2">
    <location>
        <begin position="7"/>
        <end position="26"/>
    </location>
</feature>
<organism evidence="3 4">
    <name type="scientific">Mangrovactinospora gilvigrisea</name>
    <dbReference type="NCBI Taxonomy" id="1428644"/>
    <lineage>
        <taxon>Bacteria</taxon>
        <taxon>Bacillati</taxon>
        <taxon>Actinomycetota</taxon>
        <taxon>Actinomycetes</taxon>
        <taxon>Kitasatosporales</taxon>
        <taxon>Streptomycetaceae</taxon>
        <taxon>Mangrovactinospora</taxon>
    </lineage>
</organism>
<comment type="caution">
    <text evidence="3">The sequence shown here is derived from an EMBL/GenBank/DDBJ whole genome shotgun (WGS) entry which is preliminary data.</text>
</comment>
<reference evidence="3 4" key="1">
    <citation type="submission" date="2016-10" db="EMBL/GenBank/DDBJ databases">
        <title>Genome sequence of Streptomyces gilvigriseus MUSC 26.</title>
        <authorList>
            <person name="Lee L.-H."/>
            <person name="Ser H.-L."/>
        </authorList>
    </citation>
    <scope>NUCLEOTIDE SEQUENCE [LARGE SCALE GENOMIC DNA]</scope>
    <source>
        <strain evidence="3 4">MUSC 26</strain>
    </source>
</reference>
<evidence type="ECO:0000313" key="4">
    <source>
        <dbReference type="Proteomes" id="UP000243342"/>
    </source>
</evidence>
<name>A0A1J7BBZ4_9ACTN</name>
<evidence type="ECO:0000256" key="1">
    <source>
        <dbReference type="SAM" id="MobiDB-lite"/>
    </source>
</evidence>
<evidence type="ECO:0000256" key="2">
    <source>
        <dbReference type="SAM" id="Phobius"/>
    </source>
</evidence>
<sequence length="109" mass="11218">MAMVDGLTIAWAVAFVVMLVLHGPLSSSGRGWWVWTGAAGIVLGFFGMWYCRRRRAAILRHRAALDAEAAAGPTAGPTAEPAAESEAGASPTAPGDDPDATPTNTAKAP</sequence>
<keyword evidence="2" id="KW-0812">Transmembrane</keyword>
<dbReference type="STRING" id="1428644.BIV57_17440"/>
<proteinExistence type="predicted"/>
<dbReference type="Proteomes" id="UP000243342">
    <property type="component" value="Unassembled WGS sequence"/>
</dbReference>
<accession>A0A1J7BBZ4</accession>
<evidence type="ECO:0000313" key="3">
    <source>
        <dbReference type="EMBL" id="OIV36215.1"/>
    </source>
</evidence>
<keyword evidence="2" id="KW-1133">Transmembrane helix</keyword>
<keyword evidence="4" id="KW-1185">Reference proteome</keyword>